<gene>
    <name evidence="10 15" type="primary">rpe</name>
    <name evidence="15" type="ORF">D7V94_12330</name>
</gene>
<dbReference type="EMBL" id="RAYQ01000012">
    <property type="protein sequence ID" value="RKI90898.1"/>
    <property type="molecule type" value="Genomic_DNA"/>
</dbReference>
<keyword evidence="9 10" id="KW-0413">Isomerase</keyword>
<dbReference type="Proteomes" id="UP000280696">
    <property type="component" value="Unassembled WGS sequence"/>
</dbReference>
<dbReference type="GO" id="GO:0005737">
    <property type="term" value="C:cytoplasm"/>
    <property type="evidence" value="ECO:0007669"/>
    <property type="project" value="UniProtKB-ARBA"/>
</dbReference>
<evidence type="ECO:0000256" key="11">
    <source>
        <dbReference type="PIRNR" id="PIRNR001461"/>
    </source>
</evidence>
<comment type="cofactor">
    <cofactor evidence="4">
        <name>Zn(2+)</name>
        <dbReference type="ChEBI" id="CHEBI:29105"/>
    </cofactor>
</comment>
<evidence type="ECO:0000256" key="10">
    <source>
        <dbReference type="HAMAP-Rule" id="MF_02227"/>
    </source>
</evidence>
<feature type="binding site" evidence="10 13">
    <location>
        <position position="175"/>
    </location>
    <ligand>
        <name>a divalent metal cation</name>
        <dbReference type="ChEBI" id="CHEBI:60240"/>
    </ligand>
</feature>
<evidence type="ECO:0000256" key="7">
    <source>
        <dbReference type="ARBA" id="ARBA00013188"/>
    </source>
</evidence>
<feature type="binding site" evidence="10 13">
    <location>
        <position position="66"/>
    </location>
    <ligand>
        <name>a divalent metal cation</name>
        <dbReference type="ChEBI" id="CHEBI:60240"/>
    </ligand>
</feature>
<feature type="binding site" evidence="10 13">
    <location>
        <position position="35"/>
    </location>
    <ligand>
        <name>a divalent metal cation</name>
        <dbReference type="ChEBI" id="CHEBI:60240"/>
    </ligand>
</feature>
<dbReference type="PROSITE" id="PS01086">
    <property type="entry name" value="RIBUL_P_3_EPIMER_2"/>
    <property type="match status" value="1"/>
</dbReference>
<evidence type="ECO:0000256" key="5">
    <source>
        <dbReference type="ARBA" id="ARBA00001954"/>
    </source>
</evidence>
<reference evidence="15 16" key="1">
    <citation type="submission" date="2018-09" db="EMBL/GenBank/DDBJ databases">
        <title>Murine metabolic-syndrome-specific gut microbial biobank.</title>
        <authorList>
            <person name="Liu C."/>
        </authorList>
    </citation>
    <scope>NUCLEOTIDE SEQUENCE [LARGE SCALE GENOMIC DNA]</scope>
    <source>
        <strain evidence="15 16">0.1xD8-82</strain>
    </source>
</reference>
<feature type="binding site" evidence="10 14">
    <location>
        <begin position="197"/>
        <end position="198"/>
    </location>
    <ligand>
        <name>substrate</name>
    </ligand>
</feature>
<feature type="binding site" evidence="10 14">
    <location>
        <begin position="142"/>
        <end position="145"/>
    </location>
    <ligand>
        <name>substrate</name>
    </ligand>
</feature>
<evidence type="ECO:0000256" key="9">
    <source>
        <dbReference type="ARBA" id="ARBA00023235"/>
    </source>
</evidence>
<comment type="cofactor">
    <cofactor evidence="5">
        <name>Fe(2+)</name>
        <dbReference type="ChEBI" id="CHEBI:29033"/>
    </cofactor>
</comment>
<evidence type="ECO:0000256" key="8">
    <source>
        <dbReference type="ARBA" id="ARBA00022723"/>
    </source>
</evidence>
<comment type="catalytic activity">
    <reaction evidence="1 10 11">
        <text>D-ribulose 5-phosphate = D-xylulose 5-phosphate</text>
        <dbReference type="Rhea" id="RHEA:13677"/>
        <dbReference type="ChEBI" id="CHEBI:57737"/>
        <dbReference type="ChEBI" id="CHEBI:58121"/>
        <dbReference type="EC" id="5.1.3.1"/>
    </reaction>
</comment>
<feature type="binding site" evidence="14">
    <location>
        <position position="177"/>
    </location>
    <ligand>
        <name>substrate</name>
    </ligand>
</feature>
<keyword evidence="13" id="KW-0464">Manganese</keyword>
<evidence type="ECO:0000256" key="13">
    <source>
        <dbReference type="PIRSR" id="PIRSR001461-2"/>
    </source>
</evidence>
<dbReference type="InterPro" id="IPR011060">
    <property type="entry name" value="RibuloseP-bd_barrel"/>
</dbReference>
<dbReference type="InterPro" id="IPR026019">
    <property type="entry name" value="Ribul_P_3_epim"/>
</dbReference>
<dbReference type="HAMAP" id="MF_02227">
    <property type="entry name" value="RPE"/>
    <property type="match status" value="1"/>
</dbReference>
<dbReference type="CDD" id="cd00429">
    <property type="entry name" value="RPE"/>
    <property type="match status" value="1"/>
</dbReference>
<evidence type="ECO:0000256" key="3">
    <source>
        <dbReference type="ARBA" id="ARBA00001941"/>
    </source>
</evidence>
<comment type="similarity">
    <text evidence="6 10 11">Belongs to the ribulose-phosphate 3-epimerase family.</text>
</comment>
<accession>A0A3A9AHX7</accession>
<dbReference type="NCBIfam" id="TIGR01163">
    <property type="entry name" value="rpe"/>
    <property type="match status" value="1"/>
</dbReference>
<dbReference type="FunFam" id="3.20.20.70:FF:000004">
    <property type="entry name" value="Ribulose-phosphate 3-epimerase"/>
    <property type="match status" value="1"/>
</dbReference>
<dbReference type="GO" id="GO:0006098">
    <property type="term" value="P:pentose-phosphate shunt"/>
    <property type="evidence" value="ECO:0007669"/>
    <property type="project" value="UniProtKB-UniRule"/>
</dbReference>
<proteinExistence type="inferred from homology"/>
<dbReference type="Pfam" id="PF00834">
    <property type="entry name" value="Ribul_P_3_epim"/>
    <property type="match status" value="1"/>
</dbReference>
<evidence type="ECO:0000256" key="1">
    <source>
        <dbReference type="ARBA" id="ARBA00001782"/>
    </source>
</evidence>
<keyword evidence="13" id="KW-0862">Zinc</keyword>
<evidence type="ECO:0000313" key="15">
    <source>
        <dbReference type="EMBL" id="RKI90898.1"/>
    </source>
</evidence>
<protein>
    <recommendedName>
        <fullName evidence="7 10">Ribulose-phosphate 3-epimerase</fullName>
        <ecNumber evidence="7 10">5.1.3.1</ecNumber>
    </recommendedName>
</protein>
<feature type="binding site" evidence="10 13">
    <location>
        <position position="33"/>
    </location>
    <ligand>
        <name>a divalent metal cation</name>
        <dbReference type="ChEBI" id="CHEBI:60240"/>
    </ligand>
</feature>
<keyword evidence="10 11" id="KW-0119">Carbohydrate metabolism</keyword>
<evidence type="ECO:0000313" key="16">
    <source>
        <dbReference type="Proteomes" id="UP000280696"/>
    </source>
</evidence>
<keyword evidence="13" id="KW-0170">Cobalt</keyword>
<dbReference type="RefSeq" id="WP_120470180.1">
    <property type="nucleotide sequence ID" value="NZ_RAYQ01000012.1"/>
</dbReference>
<dbReference type="Gene3D" id="3.20.20.70">
    <property type="entry name" value="Aldolase class I"/>
    <property type="match status" value="1"/>
</dbReference>
<name>A0A3A9AHX7_9FIRM</name>
<sequence length="235" mass="26142">MMYILAPSLLAADFNILGQQILETQRAGAEYLHIDVMDGIFVPSISFGMPLIKSIRGTSRQFFDVHLMIMNPEKYIKEFVECGADGITFHLEAADCAEKVIEDIHASGAEAGISIKPGTPVEAVYPYLDKIEMVLIMSVEPGFGGQTFMPKSYERIRQLRNYIDERKLPVKIEVDGGVGKKNVREIIDAGANVLVAGSAVFKKRSISDNTSQFMAAFKEKEEEKNKCDNGKDRQK</sequence>
<comment type="function">
    <text evidence="10">Catalyzes the reversible epimerization of D-ribulose 5-phosphate to D-xylulose 5-phosphate.</text>
</comment>
<dbReference type="NCBIfam" id="NF004076">
    <property type="entry name" value="PRK05581.1-4"/>
    <property type="match status" value="1"/>
</dbReference>
<feature type="active site" description="Proton donor" evidence="10 12">
    <location>
        <position position="175"/>
    </location>
</feature>
<dbReference type="InterPro" id="IPR000056">
    <property type="entry name" value="Ribul_P_3_epim-like"/>
</dbReference>
<dbReference type="PIRSF" id="PIRSF001461">
    <property type="entry name" value="RPE"/>
    <property type="match status" value="1"/>
</dbReference>
<comment type="cofactor">
    <cofactor evidence="2">
        <name>Mn(2+)</name>
        <dbReference type="ChEBI" id="CHEBI:29035"/>
    </cofactor>
</comment>
<comment type="pathway">
    <text evidence="10">Carbohydrate degradation.</text>
</comment>
<dbReference type="InterPro" id="IPR013785">
    <property type="entry name" value="Aldolase_TIM"/>
</dbReference>
<dbReference type="GO" id="GO:0004750">
    <property type="term" value="F:D-ribulose-phosphate 3-epimerase activity"/>
    <property type="evidence" value="ECO:0007669"/>
    <property type="project" value="UniProtKB-UniRule"/>
</dbReference>
<feature type="binding site" evidence="10 14">
    <location>
        <position position="66"/>
    </location>
    <ligand>
        <name>substrate</name>
    </ligand>
</feature>
<keyword evidence="16" id="KW-1185">Reference proteome</keyword>
<dbReference type="SUPFAM" id="SSF51366">
    <property type="entry name" value="Ribulose-phoshate binding barrel"/>
    <property type="match status" value="1"/>
</dbReference>
<feature type="binding site" evidence="10 14">
    <location>
        <position position="8"/>
    </location>
    <ligand>
        <name>substrate</name>
    </ligand>
</feature>
<keyword evidence="8 10" id="KW-0479">Metal-binding</keyword>
<comment type="cofactor">
    <cofactor evidence="10 13">
        <name>a divalent metal cation</name>
        <dbReference type="ChEBI" id="CHEBI:60240"/>
    </cofactor>
    <text evidence="10 13">Binds 1 divalent metal cation per subunit.</text>
</comment>
<feature type="binding site" evidence="10">
    <location>
        <begin position="175"/>
        <end position="177"/>
    </location>
    <ligand>
        <name>substrate</name>
    </ligand>
</feature>
<evidence type="ECO:0000256" key="2">
    <source>
        <dbReference type="ARBA" id="ARBA00001936"/>
    </source>
</evidence>
<evidence type="ECO:0000256" key="6">
    <source>
        <dbReference type="ARBA" id="ARBA00009541"/>
    </source>
</evidence>
<evidence type="ECO:0000256" key="4">
    <source>
        <dbReference type="ARBA" id="ARBA00001947"/>
    </source>
</evidence>
<organism evidence="15 16">
    <name type="scientific">Parablautia intestinalis</name>
    <dbReference type="NCBI Taxonomy" id="2320100"/>
    <lineage>
        <taxon>Bacteria</taxon>
        <taxon>Bacillati</taxon>
        <taxon>Bacillota</taxon>
        <taxon>Clostridia</taxon>
        <taxon>Lachnospirales</taxon>
        <taxon>Lachnospiraceae</taxon>
        <taxon>Parablautia</taxon>
    </lineage>
</organism>
<feature type="active site" description="Proton acceptor" evidence="10 12">
    <location>
        <position position="35"/>
    </location>
</feature>
<dbReference type="GO" id="GO:0046872">
    <property type="term" value="F:metal ion binding"/>
    <property type="evidence" value="ECO:0007669"/>
    <property type="project" value="UniProtKB-UniRule"/>
</dbReference>
<dbReference type="PANTHER" id="PTHR11749">
    <property type="entry name" value="RIBULOSE-5-PHOSPHATE-3-EPIMERASE"/>
    <property type="match status" value="1"/>
</dbReference>
<comment type="cofactor">
    <cofactor evidence="3">
        <name>Co(2+)</name>
        <dbReference type="ChEBI" id="CHEBI:48828"/>
    </cofactor>
</comment>
<dbReference type="AlphaFoldDB" id="A0A3A9AHX7"/>
<dbReference type="EC" id="5.1.3.1" evidence="7 10"/>
<dbReference type="OrthoDB" id="1645589at2"/>
<comment type="caution">
    <text evidence="15">The sequence shown here is derived from an EMBL/GenBank/DDBJ whole genome shotgun (WGS) entry which is preliminary data.</text>
</comment>
<dbReference type="GO" id="GO:0019323">
    <property type="term" value="P:pentose catabolic process"/>
    <property type="evidence" value="ECO:0007669"/>
    <property type="project" value="UniProtKB-UniRule"/>
</dbReference>
<evidence type="ECO:0000256" key="12">
    <source>
        <dbReference type="PIRSR" id="PIRSR001461-1"/>
    </source>
</evidence>
<evidence type="ECO:0000256" key="14">
    <source>
        <dbReference type="PIRSR" id="PIRSR001461-3"/>
    </source>
</evidence>